<feature type="disulfide bond" evidence="6">
    <location>
        <begin position="1830"/>
        <end position="1839"/>
    </location>
</feature>
<feature type="compositionally biased region" description="Polar residues" evidence="7">
    <location>
        <begin position="433"/>
        <end position="445"/>
    </location>
</feature>
<feature type="region of interest" description="Disordered" evidence="7">
    <location>
        <begin position="166"/>
        <end position="251"/>
    </location>
</feature>
<feature type="compositionally biased region" description="Polar residues" evidence="7">
    <location>
        <begin position="457"/>
        <end position="469"/>
    </location>
</feature>
<feature type="compositionally biased region" description="Polar residues" evidence="7">
    <location>
        <begin position="1082"/>
        <end position="1091"/>
    </location>
</feature>
<feature type="compositionally biased region" description="Basic and acidic residues" evidence="7">
    <location>
        <begin position="581"/>
        <end position="591"/>
    </location>
</feature>
<name>A0A7L3LD20_9CHAR</name>
<dbReference type="PANTHER" id="PTHR24049">
    <property type="entry name" value="CRUMBS FAMILY MEMBER"/>
    <property type="match status" value="1"/>
</dbReference>
<dbReference type="PROSITE" id="PS00010">
    <property type="entry name" value="ASX_HYDROXYL"/>
    <property type="match status" value="1"/>
</dbReference>
<feature type="compositionally biased region" description="Basic and acidic residues" evidence="7">
    <location>
        <begin position="93"/>
        <end position="102"/>
    </location>
</feature>
<feature type="non-terminal residue" evidence="9">
    <location>
        <position position="1"/>
    </location>
</feature>
<comment type="caution">
    <text evidence="9">The sequence shown here is derived from an EMBL/GenBank/DDBJ whole genome shotgun (WGS) entry which is preliminary data.</text>
</comment>
<dbReference type="InterPro" id="IPR000742">
    <property type="entry name" value="EGF"/>
</dbReference>
<dbReference type="FunFam" id="2.10.25.10:FF:000195">
    <property type="entry name" value="versican core protein-like"/>
    <property type="match status" value="1"/>
</dbReference>
<keyword evidence="3" id="KW-0677">Repeat</keyword>
<feature type="region of interest" description="Disordered" evidence="7">
    <location>
        <begin position="83"/>
        <end position="102"/>
    </location>
</feature>
<feature type="compositionally biased region" description="Polar residues" evidence="7">
    <location>
        <begin position="1539"/>
        <end position="1556"/>
    </location>
</feature>
<feature type="compositionally biased region" description="Basic and acidic residues" evidence="7">
    <location>
        <begin position="1066"/>
        <end position="1080"/>
    </location>
</feature>
<dbReference type="GO" id="GO:0032991">
    <property type="term" value="C:protein-containing complex"/>
    <property type="evidence" value="ECO:0007669"/>
    <property type="project" value="TreeGrafter"/>
</dbReference>
<feature type="compositionally biased region" description="Polar residues" evidence="7">
    <location>
        <begin position="1688"/>
        <end position="1699"/>
    </location>
</feature>
<evidence type="ECO:0000256" key="3">
    <source>
        <dbReference type="ARBA" id="ARBA00022737"/>
    </source>
</evidence>
<feature type="region of interest" description="Disordered" evidence="7">
    <location>
        <begin position="979"/>
        <end position="1022"/>
    </location>
</feature>
<keyword evidence="5" id="KW-0325">Glycoprotein</keyword>
<gene>
    <name evidence="9" type="primary">Vcan</name>
    <name evidence="9" type="ORF">TURVEL_R13089</name>
</gene>
<evidence type="ECO:0000256" key="4">
    <source>
        <dbReference type="ARBA" id="ARBA00023157"/>
    </source>
</evidence>
<feature type="compositionally biased region" description="Basic and acidic residues" evidence="7">
    <location>
        <begin position="1672"/>
        <end position="1682"/>
    </location>
</feature>
<feature type="compositionally biased region" description="Polar residues" evidence="7">
    <location>
        <begin position="1590"/>
        <end position="1609"/>
    </location>
</feature>
<feature type="compositionally biased region" description="Polar residues" evidence="7">
    <location>
        <begin position="571"/>
        <end position="580"/>
    </location>
</feature>
<feature type="compositionally biased region" description="Basic and acidic residues" evidence="7">
    <location>
        <begin position="184"/>
        <end position="206"/>
    </location>
</feature>
<dbReference type="Pfam" id="PF00008">
    <property type="entry name" value="EGF"/>
    <property type="match status" value="2"/>
</dbReference>
<feature type="region of interest" description="Disordered" evidence="7">
    <location>
        <begin position="131"/>
        <end position="151"/>
    </location>
</feature>
<dbReference type="InterPro" id="IPR018097">
    <property type="entry name" value="EGF_Ca-bd_CS"/>
</dbReference>
<dbReference type="SUPFAM" id="SSF57196">
    <property type="entry name" value="EGF/Laminin"/>
    <property type="match status" value="2"/>
</dbReference>
<keyword evidence="10" id="KW-1185">Reference proteome</keyword>
<feature type="region of interest" description="Disordered" evidence="7">
    <location>
        <begin position="1587"/>
        <end position="1729"/>
    </location>
</feature>
<feature type="compositionally biased region" description="Polar residues" evidence="7">
    <location>
        <begin position="1649"/>
        <end position="1670"/>
    </location>
</feature>
<feature type="compositionally biased region" description="Polar residues" evidence="7">
    <location>
        <begin position="980"/>
        <end position="1012"/>
    </location>
</feature>
<feature type="compositionally biased region" description="Basic and acidic residues" evidence="7">
    <location>
        <begin position="643"/>
        <end position="660"/>
    </location>
</feature>
<feature type="domain" description="EGF-like" evidence="8">
    <location>
        <begin position="1842"/>
        <end position="1878"/>
    </location>
</feature>
<dbReference type="GO" id="GO:0007157">
    <property type="term" value="P:heterophilic cell-cell adhesion via plasma membrane cell adhesion molecules"/>
    <property type="evidence" value="ECO:0007669"/>
    <property type="project" value="TreeGrafter"/>
</dbReference>
<feature type="disulfide bond" evidence="6">
    <location>
        <begin position="1868"/>
        <end position="1877"/>
    </location>
</feature>
<dbReference type="SMART" id="SM00179">
    <property type="entry name" value="EGF_CA"/>
    <property type="match status" value="2"/>
</dbReference>
<dbReference type="SMART" id="SM00181">
    <property type="entry name" value="EGF"/>
    <property type="match status" value="2"/>
</dbReference>
<feature type="non-terminal residue" evidence="9">
    <location>
        <position position="1879"/>
    </location>
</feature>
<dbReference type="InterPro" id="IPR000152">
    <property type="entry name" value="EGF-type_Asp/Asn_hydroxyl_site"/>
</dbReference>
<dbReference type="CDD" id="cd00054">
    <property type="entry name" value="EGF_CA"/>
    <property type="match status" value="2"/>
</dbReference>
<feature type="compositionally biased region" description="Polar residues" evidence="7">
    <location>
        <begin position="1291"/>
        <end position="1302"/>
    </location>
</feature>
<dbReference type="Gene3D" id="2.10.25.10">
    <property type="entry name" value="Laminin"/>
    <property type="match status" value="2"/>
</dbReference>
<dbReference type="PROSITE" id="PS01186">
    <property type="entry name" value="EGF_2"/>
    <property type="match status" value="1"/>
</dbReference>
<feature type="compositionally biased region" description="Polar residues" evidence="7">
    <location>
        <begin position="598"/>
        <end position="615"/>
    </location>
</feature>
<feature type="region of interest" description="Disordered" evidence="7">
    <location>
        <begin position="1061"/>
        <end position="1091"/>
    </location>
</feature>
<dbReference type="GO" id="GO:0005886">
    <property type="term" value="C:plasma membrane"/>
    <property type="evidence" value="ECO:0007669"/>
    <property type="project" value="TreeGrafter"/>
</dbReference>
<dbReference type="PANTHER" id="PTHR24049:SF22">
    <property type="entry name" value="DROSOPHILA CRUMBS HOMOLOG"/>
    <property type="match status" value="1"/>
</dbReference>
<dbReference type="PROSITE" id="PS00022">
    <property type="entry name" value="EGF_1"/>
    <property type="match status" value="2"/>
</dbReference>
<feature type="compositionally biased region" description="Basic and acidic residues" evidence="7">
    <location>
        <begin position="1354"/>
        <end position="1364"/>
    </location>
</feature>
<dbReference type="Proteomes" id="UP000582182">
    <property type="component" value="Unassembled WGS sequence"/>
</dbReference>
<accession>A0A7L3LD20</accession>
<dbReference type="OrthoDB" id="9905227at2759"/>
<dbReference type="GO" id="GO:0005509">
    <property type="term" value="F:calcium ion binding"/>
    <property type="evidence" value="ECO:0007669"/>
    <property type="project" value="InterPro"/>
</dbReference>
<feature type="compositionally biased region" description="Basic and acidic residues" evidence="7">
    <location>
        <begin position="1307"/>
        <end position="1318"/>
    </location>
</feature>
<feature type="domain" description="EGF-like" evidence="8">
    <location>
        <begin position="1804"/>
        <end position="1840"/>
    </location>
</feature>
<dbReference type="FunFam" id="2.10.25.10:FF:000006">
    <property type="entry name" value="Versican core protein-like isoform 1"/>
    <property type="match status" value="1"/>
</dbReference>
<feature type="region of interest" description="Disordered" evidence="7">
    <location>
        <begin position="1535"/>
        <end position="1566"/>
    </location>
</feature>
<dbReference type="InterPro" id="IPR001881">
    <property type="entry name" value="EGF-like_Ca-bd_dom"/>
</dbReference>
<dbReference type="InterPro" id="IPR051022">
    <property type="entry name" value="Notch_Cell-Fate_Det"/>
</dbReference>
<proteinExistence type="predicted"/>
<feature type="region of interest" description="Disordered" evidence="7">
    <location>
        <begin position="1742"/>
        <end position="1763"/>
    </location>
</feature>
<dbReference type="EMBL" id="VZTY01011908">
    <property type="protein sequence ID" value="NXU51280.1"/>
    <property type="molecule type" value="Genomic_DNA"/>
</dbReference>
<evidence type="ECO:0000256" key="6">
    <source>
        <dbReference type="PROSITE-ProRule" id="PRU00076"/>
    </source>
</evidence>
<keyword evidence="4 6" id="KW-1015">Disulfide bond</keyword>
<dbReference type="PROSITE" id="PS50026">
    <property type="entry name" value="EGF_3"/>
    <property type="match status" value="2"/>
</dbReference>
<keyword evidence="2" id="KW-0732">Signal</keyword>
<organism evidence="9 10">
    <name type="scientific">Turnix velox</name>
    <name type="common">Little buttonquail</name>
    <dbReference type="NCBI Taxonomy" id="2529409"/>
    <lineage>
        <taxon>Eukaryota</taxon>
        <taxon>Metazoa</taxon>
        <taxon>Chordata</taxon>
        <taxon>Craniata</taxon>
        <taxon>Vertebrata</taxon>
        <taxon>Euteleostomi</taxon>
        <taxon>Archelosauria</taxon>
        <taxon>Archosauria</taxon>
        <taxon>Dinosauria</taxon>
        <taxon>Saurischia</taxon>
        <taxon>Theropoda</taxon>
        <taxon>Coelurosauria</taxon>
        <taxon>Aves</taxon>
        <taxon>Neognathae</taxon>
        <taxon>Neoaves</taxon>
        <taxon>Charadriiformes</taxon>
        <taxon>Turnicidae</taxon>
        <taxon>Turnix</taxon>
    </lineage>
</organism>
<evidence type="ECO:0000313" key="10">
    <source>
        <dbReference type="Proteomes" id="UP000582182"/>
    </source>
</evidence>
<comment type="caution">
    <text evidence="6">Lacks conserved residue(s) required for the propagation of feature annotation.</text>
</comment>
<feature type="compositionally biased region" description="Low complexity" evidence="7">
    <location>
        <begin position="210"/>
        <end position="233"/>
    </location>
</feature>
<dbReference type="PROSITE" id="PS01187">
    <property type="entry name" value="EGF_CA"/>
    <property type="match status" value="1"/>
</dbReference>
<feature type="compositionally biased region" description="Polar residues" evidence="7">
    <location>
        <begin position="1471"/>
        <end position="1486"/>
    </location>
</feature>
<evidence type="ECO:0000256" key="5">
    <source>
        <dbReference type="ARBA" id="ARBA00023180"/>
    </source>
</evidence>
<evidence type="ECO:0000256" key="1">
    <source>
        <dbReference type="ARBA" id="ARBA00022536"/>
    </source>
</evidence>
<feature type="region of interest" description="Disordered" evidence="7">
    <location>
        <begin position="543"/>
        <end position="702"/>
    </location>
</feature>
<evidence type="ECO:0000256" key="7">
    <source>
        <dbReference type="SAM" id="MobiDB-lite"/>
    </source>
</evidence>
<feature type="compositionally biased region" description="Polar residues" evidence="7">
    <location>
        <begin position="664"/>
        <end position="676"/>
    </location>
</feature>
<sequence>DHPVNEFLDLFSRHILPHAVDEPHIDADPAQTEPCTSDSVQDSSEYIIVDNFFPNIIEYEEEEDCENTTDVTTPPALQFINGKQQVTSAPKSTKAEEARSDQIESVAHSKNVTFSQINETNTFIIPETEASGTIQPPSKAGEATGAFETTQPPVDVAMLETVYSGESEMATTDRSIAANSSSEHQTKNKEAITWHGTEENSTKDSKNVLSVTSESSGDGSSESDSSTSSFSEVMRMAGKEDDEKNLGVTSTPGAFTLETPAVTASLDAVLSIATTGTGVKVHLPEEVTPAPRDTYKSTAKLSANFPTESLLENSHTAKPELSASSFVVLEGSGDAEEDLTVGSAMTTERAMTETLSMQDISVGSGTVPPAEVSVTALGIISASPRGTSTLYSGAHQSSQGTAATNSTSELTTEKAFDSSLATENKAENEKETQNTAYSSQENPATAASGGNLELNELGSTTSEVKTVSQEPALPRETVPVTGTTSSETKKVTTIPFLGEKKFFMSEGSAEEPADVFSGGPTRKVVSTDLPFNEAGSGDVEVVTESSTLTSVPLRPVTDTQTEKHGGEFDSTDGSSLNNATAEHEEQPRTDEPAVPVASTGSSGLTKESGEASQEVFSMGNPGEENQEAKPTHPAPSKIQSSSDSREETVSHPAPENKAEDLEVTPSTESVLSNNPQEMVVTPGTGSIKAAAEPTDSKTSKISSSTISLGKILFIEQGSGEEFQSSESSTIKLMSNGPTEEILGSHSSAVDQGSGEAENFIEAFEKTAVSPTGMMEKPSVDDDASITKPNELVTSAEGEEVTTAEAVTYTRKEEEANDDLTVRASTVAPLMEETHSGEDRLREMSPKSTGTTTATFFVSTQASHEHLGLLNVPTVKPYSDEKEMENESSEETFVVLVDRVTESVETARIYLSSPVTATEQEEELLPNISPTKDIPRPLLTPKGENLTKNQLVGDLLLSGDGSGDDLAVVPSVVSLPVKEMVTTSSPQTSHPTNMGPLSTAQTPDAERGSTQLNAEGDEEATSAVTEVMPETEDQFTSLVITSSPVLSEETSKTFSSKEVTPYFDATEEPHNEETNSRRGENEPNATAPTSKFISQEEISHLEVKDGVTSITVTLSGAPNHEAEITLVTSATKLPGGLLPESSGEGSGWVSLLDSSSPDAFTHLSTSPMSKVELNVSSLAPVEVYSEVTTTQAPMERPQTTITAPAPIFSEEKEDVVDPSAVEPKAAASEELTSDAGMYGKVIPMIDDRRSVILNVSVYGDITLIEERLQIPPEETTIIDVDHSRSMPEDIISVQTTPNPSTQPIYGGDDSKADEGEKYHSTPNFPITKEKTLGSGESLSLTPSSQPNDESVTAEHGSKSEDKDLGSGKLTTETLLATKLSEMGVFLPTVPSLASPHVPHEMVSTTTGDIQEQNTSANNQAVADQSEAIPVSGFSGEGQEEVEDNKPKVPSLPPVLSPETEKAVTTDVPDANMVTTQSMSHLSTGSSSKNEEEHPTIDTNTKSASVEDEETEAKSFFSTPKSSVTVQLVNGVSEYPEGVIPSTSSTKDSNQSNHSSEGTFKEVNSDVAATYKPPTTDLLVVTEPSLLEFSPQPVSESTTTQTPPRFNSLATESADEAETSQTHLVSEEEPTVSGDSPSIPVIPTAFLNLGEKTSTDVPKVSTTEGESSSGRANNPHEEDDRSTEAEIPWSYSTPVSDSPNSVEHDEFEPQQEAVTAVASPAQPLDESRETQSALLGGEDITTASSNIVTNSPAPGNNHQSTLSSEEPNTIEFVTSPFSLPEVTNGSDFLMGSSVGSVEGTAVQIPGQDPCKSNPCLNGGTCYPRGSFYICTCLPGFSGEQCELDVDECQSNPCRNGATCIDGLNTFTCLCLPSYIGALCEQ</sequence>
<keyword evidence="1 6" id="KW-0245">EGF-like domain</keyword>
<feature type="compositionally biased region" description="Polar residues" evidence="7">
    <location>
        <begin position="387"/>
        <end position="410"/>
    </location>
</feature>
<evidence type="ECO:0000313" key="9">
    <source>
        <dbReference type="EMBL" id="NXU51280.1"/>
    </source>
</evidence>
<reference evidence="9 10" key="1">
    <citation type="submission" date="2019-09" db="EMBL/GenBank/DDBJ databases">
        <title>Bird 10,000 Genomes (B10K) Project - Family phase.</title>
        <authorList>
            <person name="Zhang G."/>
        </authorList>
    </citation>
    <scope>NUCLEOTIDE SEQUENCE [LARGE SCALE GENOMIC DNA]</scope>
    <source>
        <strain evidence="9">B10K-DU-029-46</strain>
    </source>
</reference>
<dbReference type="GO" id="GO:0045197">
    <property type="term" value="P:establishment or maintenance of epithelial cell apical/basal polarity"/>
    <property type="evidence" value="ECO:0007669"/>
    <property type="project" value="TreeGrafter"/>
</dbReference>
<protein>
    <submittedName>
        <fullName evidence="9">CSPG2 protein</fullName>
    </submittedName>
</protein>
<evidence type="ECO:0000259" key="8">
    <source>
        <dbReference type="PROSITE" id="PS50026"/>
    </source>
</evidence>
<feature type="region of interest" description="Disordered" evidence="7">
    <location>
        <begin position="1429"/>
        <end position="1519"/>
    </location>
</feature>
<feature type="region of interest" description="Disordered" evidence="7">
    <location>
        <begin position="1290"/>
        <end position="1367"/>
    </location>
</feature>
<feature type="region of interest" description="Disordered" evidence="7">
    <location>
        <begin position="387"/>
        <end position="488"/>
    </location>
</feature>
<feature type="compositionally biased region" description="Polar residues" evidence="7">
    <location>
        <begin position="1333"/>
        <end position="1349"/>
    </location>
</feature>
<feature type="compositionally biased region" description="Polar residues" evidence="7">
    <location>
        <begin position="169"/>
        <end position="183"/>
    </location>
</feature>
<evidence type="ECO:0000256" key="2">
    <source>
        <dbReference type="ARBA" id="ARBA00022729"/>
    </source>
</evidence>